<keyword evidence="6" id="KW-1185">Reference proteome</keyword>
<dbReference type="InterPro" id="IPR036296">
    <property type="entry name" value="SKP1-like_dim_sf"/>
</dbReference>
<keyword evidence="5" id="KW-0808">Transferase</keyword>
<dbReference type="GO" id="GO:0016301">
    <property type="term" value="F:kinase activity"/>
    <property type="evidence" value="ECO:0007669"/>
    <property type="project" value="UniProtKB-KW"/>
</dbReference>
<evidence type="ECO:0000256" key="2">
    <source>
        <dbReference type="ARBA" id="ARBA00022786"/>
    </source>
</evidence>
<keyword evidence="2" id="KW-0833">Ubl conjugation pathway</keyword>
<dbReference type="EMBL" id="GL439852">
    <property type="protein sequence ID" value="EFN66697.1"/>
    <property type="molecule type" value="Genomic_DNA"/>
</dbReference>
<dbReference type="InterPro" id="IPR001232">
    <property type="entry name" value="SKP1-like"/>
</dbReference>
<evidence type="ECO:0000313" key="6">
    <source>
        <dbReference type="Proteomes" id="UP000000311"/>
    </source>
</evidence>
<sequence>MPNVKLQDPYGETFEVDIEIIICSIIIRAMLKNLHIYEEEEEVGVVPLLNINPAILNKIIQRYIYDKNGFPPPPEIKRARYENEEYCADDIDSYYAEFVKAAESTCFDLILAANYLRIKDLINITDKIVLLNITCQTVADMVKGKTSEEFRKPFNINDYIISEEGLERCLEKMTNKSMRKRKRERKIFNFEHYYDI</sequence>
<protein>
    <submittedName>
        <fullName evidence="5">S-phase kinase-associated protein 1</fullName>
    </submittedName>
</protein>
<evidence type="ECO:0000313" key="5">
    <source>
        <dbReference type="EMBL" id="EFN66697.1"/>
    </source>
</evidence>
<evidence type="ECO:0000256" key="1">
    <source>
        <dbReference type="ARBA" id="ARBA00009993"/>
    </source>
</evidence>
<dbReference type="OMA" id="ENEEYCA"/>
<reference evidence="5 6" key="1">
    <citation type="journal article" date="2010" name="Science">
        <title>Genomic comparison of the ants Camponotus floridanus and Harpegnathos saltator.</title>
        <authorList>
            <person name="Bonasio R."/>
            <person name="Zhang G."/>
            <person name="Ye C."/>
            <person name="Mutti N.S."/>
            <person name="Fang X."/>
            <person name="Qin N."/>
            <person name="Donahue G."/>
            <person name="Yang P."/>
            <person name="Li Q."/>
            <person name="Li C."/>
            <person name="Zhang P."/>
            <person name="Huang Z."/>
            <person name="Berger S.L."/>
            <person name="Reinberg D."/>
            <person name="Wang J."/>
            <person name="Liebig J."/>
        </authorList>
    </citation>
    <scope>NUCLEOTIDE SEQUENCE [LARGE SCALE GENOMIC DNA]</scope>
    <source>
        <strain evidence="6">C129</strain>
    </source>
</reference>
<accession>E2AIP2</accession>
<keyword evidence="5" id="KW-0418">Kinase</keyword>
<dbReference type="Pfam" id="PF03931">
    <property type="entry name" value="Skp1_POZ"/>
    <property type="match status" value="1"/>
</dbReference>
<dbReference type="InterPro" id="IPR016073">
    <property type="entry name" value="Skp1_comp_POZ"/>
</dbReference>
<dbReference type="Pfam" id="PF01466">
    <property type="entry name" value="Skp1"/>
    <property type="match status" value="1"/>
</dbReference>
<dbReference type="GO" id="GO:0006511">
    <property type="term" value="P:ubiquitin-dependent protein catabolic process"/>
    <property type="evidence" value="ECO:0007669"/>
    <property type="project" value="InterPro"/>
</dbReference>
<dbReference type="Proteomes" id="UP000000311">
    <property type="component" value="Unassembled WGS sequence"/>
</dbReference>
<dbReference type="OrthoDB" id="2342932at2759"/>
<dbReference type="InterPro" id="IPR016072">
    <property type="entry name" value="Skp1_comp_dimer"/>
</dbReference>
<dbReference type="STRING" id="104421.E2AIP2"/>
<dbReference type="SMART" id="SM00512">
    <property type="entry name" value="Skp1"/>
    <property type="match status" value="1"/>
</dbReference>
<dbReference type="InParanoid" id="E2AIP2"/>
<dbReference type="InterPro" id="IPR016897">
    <property type="entry name" value="SKP1"/>
</dbReference>
<dbReference type="PANTHER" id="PTHR11165">
    <property type="entry name" value="SKP1"/>
    <property type="match status" value="1"/>
</dbReference>
<proteinExistence type="inferred from homology"/>
<dbReference type="SUPFAM" id="SSF54695">
    <property type="entry name" value="POZ domain"/>
    <property type="match status" value="1"/>
</dbReference>
<gene>
    <name evidence="5" type="ORF">EAG_04581</name>
</gene>
<evidence type="ECO:0000259" key="3">
    <source>
        <dbReference type="Pfam" id="PF01466"/>
    </source>
</evidence>
<organism evidence="6">
    <name type="scientific">Camponotus floridanus</name>
    <name type="common">Florida carpenter ant</name>
    <dbReference type="NCBI Taxonomy" id="104421"/>
    <lineage>
        <taxon>Eukaryota</taxon>
        <taxon>Metazoa</taxon>
        <taxon>Ecdysozoa</taxon>
        <taxon>Arthropoda</taxon>
        <taxon>Hexapoda</taxon>
        <taxon>Insecta</taxon>
        <taxon>Pterygota</taxon>
        <taxon>Neoptera</taxon>
        <taxon>Endopterygota</taxon>
        <taxon>Hymenoptera</taxon>
        <taxon>Apocrita</taxon>
        <taxon>Aculeata</taxon>
        <taxon>Formicoidea</taxon>
        <taxon>Formicidae</taxon>
        <taxon>Formicinae</taxon>
        <taxon>Camponotus</taxon>
    </lineage>
</organism>
<feature type="domain" description="SKP1 component dimerisation" evidence="3">
    <location>
        <begin position="130"/>
        <end position="164"/>
    </location>
</feature>
<evidence type="ECO:0000259" key="4">
    <source>
        <dbReference type="Pfam" id="PF03931"/>
    </source>
</evidence>
<dbReference type="Gene3D" id="3.30.710.10">
    <property type="entry name" value="Potassium Channel Kv1.1, Chain A"/>
    <property type="match status" value="1"/>
</dbReference>
<dbReference type="SUPFAM" id="SSF81382">
    <property type="entry name" value="Skp1 dimerisation domain-like"/>
    <property type="match status" value="1"/>
</dbReference>
<comment type="similarity">
    <text evidence="1">Belongs to the SKP1 family.</text>
</comment>
<name>E2AIP2_CAMFO</name>
<dbReference type="AlphaFoldDB" id="E2AIP2"/>
<feature type="domain" description="SKP1 component POZ" evidence="4">
    <location>
        <begin position="4"/>
        <end position="61"/>
    </location>
</feature>
<dbReference type="InterPro" id="IPR011333">
    <property type="entry name" value="SKP1/BTB/POZ_sf"/>
</dbReference>